<evidence type="ECO:0000313" key="3">
    <source>
        <dbReference type="Proteomes" id="UP001634394"/>
    </source>
</evidence>
<reference evidence="2 3" key="1">
    <citation type="submission" date="2024-11" db="EMBL/GenBank/DDBJ databases">
        <title>Chromosome-level genome assembly of the freshwater bivalve Anodonta woodiana.</title>
        <authorList>
            <person name="Chen X."/>
        </authorList>
    </citation>
    <scope>NUCLEOTIDE SEQUENCE [LARGE SCALE GENOMIC DNA]</scope>
    <source>
        <strain evidence="2">MN2024</strain>
        <tissue evidence="2">Gills</tissue>
    </source>
</reference>
<protein>
    <submittedName>
        <fullName evidence="2">Uncharacterized protein</fullName>
    </submittedName>
</protein>
<evidence type="ECO:0000313" key="2">
    <source>
        <dbReference type="EMBL" id="KAL3888775.1"/>
    </source>
</evidence>
<proteinExistence type="predicted"/>
<comment type="caution">
    <text evidence="2">The sequence shown here is derived from an EMBL/GenBank/DDBJ whole genome shotgun (WGS) entry which is preliminary data.</text>
</comment>
<name>A0ABD3XUQ4_SINWO</name>
<organism evidence="2 3">
    <name type="scientific">Sinanodonta woodiana</name>
    <name type="common">Chinese pond mussel</name>
    <name type="synonym">Anodonta woodiana</name>
    <dbReference type="NCBI Taxonomy" id="1069815"/>
    <lineage>
        <taxon>Eukaryota</taxon>
        <taxon>Metazoa</taxon>
        <taxon>Spiralia</taxon>
        <taxon>Lophotrochozoa</taxon>
        <taxon>Mollusca</taxon>
        <taxon>Bivalvia</taxon>
        <taxon>Autobranchia</taxon>
        <taxon>Heteroconchia</taxon>
        <taxon>Palaeoheterodonta</taxon>
        <taxon>Unionida</taxon>
        <taxon>Unionoidea</taxon>
        <taxon>Unionidae</taxon>
        <taxon>Unioninae</taxon>
        <taxon>Sinanodonta</taxon>
    </lineage>
</organism>
<keyword evidence="3" id="KW-1185">Reference proteome</keyword>
<accession>A0ABD3XUQ4</accession>
<dbReference type="AlphaFoldDB" id="A0ABD3XUQ4"/>
<evidence type="ECO:0000256" key="1">
    <source>
        <dbReference type="SAM" id="Coils"/>
    </source>
</evidence>
<dbReference type="Proteomes" id="UP001634394">
    <property type="component" value="Unassembled WGS sequence"/>
</dbReference>
<sequence>MMEELTDLRNANKSIQQELTDIQEQLNDVTQSRERLRIKLSDVRGQLNAAKHDNRLLITQYDKLSEEYAVLAAEINNNRQRLHDIRSSSSSDYNDKVIKKKQKYKTQRVSKENHRAEINKLNKIVTEHVPDDKPLINEINKILVPMTLSTRKKPADVDLDAEFREQQRRDQIAKMEFDERLQQVRKMFNR</sequence>
<gene>
    <name evidence="2" type="ORF">ACJMK2_001135</name>
</gene>
<keyword evidence="1" id="KW-0175">Coiled coil</keyword>
<dbReference type="EMBL" id="JBJQND010000001">
    <property type="protein sequence ID" value="KAL3888775.1"/>
    <property type="molecule type" value="Genomic_DNA"/>
</dbReference>
<feature type="coiled-coil region" evidence="1">
    <location>
        <begin position="5"/>
        <end position="81"/>
    </location>
</feature>